<organism evidence="2">
    <name type="scientific">viral metagenome</name>
    <dbReference type="NCBI Taxonomy" id="1070528"/>
    <lineage>
        <taxon>unclassified sequences</taxon>
        <taxon>metagenomes</taxon>
        <taxon>organismal metagenomes</taxon>
    </lineage>
</organism>
<feature type="compositionally biased region" description="Polar residues" evidence="1">
    <location>
        <begin position="31"/>
        <end position="42"/>
    </location>
</feature>
<dbReference type="EMBL" id="MN740286">
    <property type="protein sequence ID" value="QHT98038.1"/>
    <property type="molecule type" value="Genomic_DNA"/>
</dbReference>
<name>A0A6C0IXJ9_9ZZZZ</name>
<evidence type="ECO:0000313" key="2">
    <source>
        <dbReference type="EMBL" id="QHT98038.1"/>
    </source>
</evidence>
<feature type="region of interest" description="Disordered" evidence="1">
    <location>
        <begin position="1"/>
        <end position="42"/>
    </location>
</feature>
<proteinExistence type="predicted"/>
<reference evidence="2" key="1">
    <citation type="journal article" date="2020" name="Nature">
        <title>Giant virus diversity and host interactions through global metagenomics.</title>
        <authorList>
            <person name="Schulz F."/>
            <person name="Roux S."/>
            <person name="Paez-Espino D."/>
            <person name="Jungbluth S."/>
            <person name="Walsh D.A."/>
            <person name="Denef V.J."/>
            <person name="McMahon K.D."/>
            <person name="Konstantinidis K.T."/>
            <person name="Eloe-Fadrosh E.A."/>
            <person name="Kyrpides N.C."/>
            <person name="Woyke T."/>
        </authorList>
    </citation>
    <scope>NUCLEOTIDE SEQUENCE</scope>
    <source>
        <strain evidence="2">GVMAG-M-3300025626-8</strain>
    </source>
</reference>
<dbReference type="AlphaFoldDB" id="A0A6C0IXJ9"/>
<feature type="compositionally biased region" description="Low complexity" evidence="1">
    <location>
        <begin position="1"/>
        <end position="12"/>
    </location>
</feature>
<accession>A0A6C0IXJ9</accession>
<evidence type="ECO:0000256" key="1">
    <source>
        <dbReference type="SAM" id="MobiDB-lite"/>
    </source>
</evidence>
<protein>
    <submittedName>
        <fullName evidence="2">Uncharacterized protein</fullName>
    </submittedName>
</protein>
<sequence>MNNDNNDNKLLNRLAEDKNNNSNKKKPSKNTLEQTLQKKGQSQVDLNKVRQALKEFATTSKNLQLNVTTSQVVKYHTIAKDLLLMNPRILTKMLNLETTTHTLTLKHIKLSDNFFDGIGQTVPLGSGTQIRNAIVQKAHGNAAQFNPNSKLPDDDWQKYYKLSKLVSTIRGDPKFPWQGDTPSTQGVPPPPVGATSDLKQSLRYLQAYHNIILGPLRNGHFSVRLSEENHQFMIVIRFTPQAFDRYIDWTYTPSNSLDYAIEFLKKLPRDFVKFSLDHISNLNSGNNNHGISASVVPMFTKEQSIDLVRTAMKVTGFPSRFWQMNELKQKAQKNEVNNFSANFLNTKQSRIKSFLDKVNDLFYLIAKGKQAHLSDMDIRSLIESYVIYPHMYIIEKHQQAINKITKPQKQANINRRFFLENPNYNRKDKQILAFPITGTSLIGVLELLIRPVMTPPHITGKVGIRNVKNSSSGTTIDITSTSTTAPPDITDITPNFTNYVKNETFVPEKAEQGDLHKAVTVLAHFCIWFGTAPHPRQTSSTFTNLLDWYNFYETNRNSSVWKRQLIQYKQFTQNKIKYLYRFLPRHFKLINLLKEYCETQSDREYIWFSNLILK</sequence>